<dbReference type="Pfam" id="PF07715">
    <property type="entry name" value="Plug"/>
    <property type="match status" value="1"/>
</dbReference>
<dbReference type="EMBL" id="LDJL01000007">
    <property type="protein sequence ID" value="KRG70192.1"/>
    <property type="molecule type" value="Genomic_DNA"/>
</dbReference>
<dbReference type="GO" id="GO:0009279">
    <property type="term" value="C:cell outer membrane"/>
    <property type="evidence" value="ECO:0007669"/>
    <property type="project" value="UniProtKB-SubCell"/>
</dbReference>
<dbReference type="PANTHER" id="PTHR32552">
    <property type="entry name" value="FERRICHROME IRON RECEPTOR-RELATED"/>
    <property type="match status" value="1"/>
</dbReference>
<evidence type="ECO:0000256" key="11">
    <source>
        <dbReference type="PROSITE-ProRule" id="PRU01360"/>
    </source>
</evidence>
<name>A0A0R0CKX8_9GAMM</name>
<keyword evidence="4" id="KW-0410">Iron transport</keyword>
<accession>A0A0R0CKX8</accession>
<keyword evidence="10 11" id="KW-0998">Cell outer membrane</keyword>
<dbReference type="InterPro" id="IPR012910">
    <property type="entry name" value="Plug_dom"/>
</dbReference>
<dbReference type="InterPro" id="IPR036942">
    <property type="entry name" value="Beta-barrel_TonB_sf"/>
</dbReference>
<evidence type="ECO:0000256" key="2">
    <source>
        <dbReference type="ARBA" id="ARBA00022448"/>
    </source>
</evidence>
<keyword evidence="8 12" id="KW-0798">TonB box</keyword>
<proteinExistence type="inferred from homology"/>
<comment type="subcellular location">
    <subcellularLocation>
        <location evidence="1 11">Cell outer membrane</location>
        <topology evidence="1 11">Multi-pass membrane protein</topology>
    </subcellularLocation>
</comment>
<dbReference type="InterPro" id="IPR000531">
    <property type="entry name" value="Beta-barrel_TonB"/>
</dbReference>
<keyword evidence="5 11" id="KW-0812">Transmembrane</keyword>
<keyword evidence="6" id="KW-0408">Iron</keyword>
<evidence type="ECO:0000256" key="4">
    <source>
        <dbReference type="ARBA" id="ARBA00022496"/>
    </source>
</evidence>
<dbReference type="PANTHER" id="PTHR32552:SF81">
    <property type="entry name" value="TONB-DEPENDENT OUTER MEMBRANE RECEPTOR"/>
    <property type="match status" value="1"/>
</dbReference>
<comment type="similarity">
    <text evidence="11 12">Belongs to the TonB-dependent receptor family.</text>
</comment>
<evidence type="ECO:0000313" key="15">
    <source>
        <dbReference type="EMBL" id="KRG70192.1"/>
    </source>
</evidence>
<keyword evidence="2 11" id="KW-0813">Transport</keyword>
<keyword evidence="9 11" id="KW-0472">Membrane</keyword>
<evidence type="ECO:0000256" key="6">
    <source>
        <dbReference type="ARBA" id="ARBA00023004"/>
    </source>
</evidence>
<dbReference type="PATRIC" id="fig|344882.3.peg.2801"/>
<evidence type="ECO:0000256" key="1">
    <source>
        <dbReference type="ARBA" id="ARBA00004571"/>
    </source>
</evidence>
<dbReference type="InterPro" id="IPR039426">
    <property type="entry name" value="TonB-dep_rcpt-like"/>
</dbReference>
<gene>
    <name evidence="15" type="ORF">ABB29_07295</name>
</gene>
<evidence type="ECO:0000256" key="10">
    <source>
        <dbReference type="ARBA" id="ARBA00023237"/>
    </source>
</evidence>
<protein>
    <recommendedName>
        <fullName evidence="17">TonB-dependent receptor</fullName>
    </recommendedName>
</protein>
<evidence type="ECO:0000256" key="5">
    <source>
        <dbReference type="ARBA" id="ARBA00022692"/>
    </source>
</evidence>
<dbReference type="STRING" id="344882.ABB29_07295"/>
<dbReference type="Gene3D" id="2.40.170.20">
    <property type="entry name" value="TonB-dependent receptor, beta-barrel domain"/>
    <property type="match status" value="1"/>
</dbReference>
<evidence type="ECO:0000256" key="3">
    <source>
        <dbReference type="ARBA" id="ARBA00022452"/>
    </source>
</evidence>
<organism evidence="15 16">
    <name type="scientific">Pseudoxanthomonas dokdonensis</name>
    <dbReference type="NCBI Taxonomy" id="344882"/>
    <lineage>
        <taxon>Bacteria</taxon>
        <taxon>Pseudomonadati</taxon>
        <taxon>Pseudomonadota</taxon>
        <taxon>Gammaproteobacteria</taxon>
        <taxon>Lysobacterales</taxon>
        <taxon>Lysobacteraceae</taxon>
        <taxon>Pseudoxanthomonas</taxon>
    </lineage>
</organism>
<evidence type="ECO:0000256" key="9">
    <source>
        <dbReference type="ARBA" id="ARBA00023136"/>
    </source>
</evidence>
<evidence type="ECO:0000256" key="7">
    <source>
        <dbReference type="ARBA" id="ARBA00023065"/>
    </source>
</evidence>
<reference evidence="15 16" key="1">
    <citation type="submission" date="2015-05" db="EMBL/GenBank/DDBJ databases">
        <title>Genome sequencing and analysis of members of genus Stenotrophomonas.</title>
        <authorList>
            <person name="Patil P.P."/>
            <person name="Midha S."/>
            <person name="Patil P.B."/>
        </authorList>
    </citation>
    <scope>NUCLEOTIDE SEQUENCE [LARGE SCALE GENOMIC DNA]</scope>
    <source>
        <strain evidence="15 16">DSM 21858</strain>
    </source>
</reference>
<dbReference type="PROSITE" id="PS52016">
    <property type="entry name" value="TONB_DEPENDENT_REC_3"/>
    <property type="match status" value="1"/>
</dbReference>
<dbReference type="GO" id="GO:0006826">
    <property type="term" value="P:iron ion transport"/>
    <property type="evidence" value="ECO:0007669"/>
    <property type="project" value="UniProtKB-KW"/>
</dbReference>
<evidence type="ECO:0000256" key="8">
    <source>
        <dbReference type="ARBA" id="ARBA00023077"/>
    </source>
</evidence>
<keyword evidence="16" id="KW-1185">Reference proteome</keyword>
<dbReference type="SUPFAM" id="SSF56935">
    <property type="entry name" value="Porins"/>
    <property type="match status" value="1"/>
</dbReference>
<evidence type="ECO:0000259" key="14">
    <source>
        <dbReference type="Pfam" id="PF07715"/>
    </source>
</evidence>
<comment type="caution">
    <text evidence="15">The sequence shown here is derived from an EMBL/GenBank/DDBJ whole genome shotgun (WGS) entry which is preliminary data.</text>
</comment>
<dbReference type="Proteomes" id="UP000052052">
    <property type="component" value="Unassembled WGS sequence"/>
</dbReference>
<evidence type="ECO:0000259" key="13">
    <source>
        <dbReference type="Pfam" id="PF00593"/>
    </source>
</evidence>
<keyword evidence="3 11" id="KW-1134">Transmembrane beta strand</keyword>
<dbReference type="AlphaFoldDB" id="A0A0R0CKX8"/>
<evidence type="ECO:0008006" key="17">
    <source>
        <dbReference type="Google" id="ProtNLM"/>
    </source>
</evidence>
<sequence>MLGGCVLASGAGAAWAQDVQGQDAQNEAILLDTVTVTAQGREQELKDVPIAVNVVSEGFIADTAATDIGDLDMFVPGLRVEDGSPTQPRYAIRGISAGDFGIGTDPPVGVYVDGVYSARTGGAMLAFNDVERIEVLKGPQGTLFGRNSAAGAVSIITNKPSSVFEGDATVRLGNDGRRYVYGLLNAPISDSHALRISAMSNQSDGWLRDAGTGEDLAGDDNWAARMAWRSWIGEDTTLDFTWDHEEISQLARPAIGLVALDSYPATAPYPADPANYLNPIDAPVFNDVIGNRESRRFDAATVQVNHAFSWGNLLSTTAWRDFDTVNREDEDGTNRPNLYFDTANIESNRSYYQEFKFNGVAGAFDWVAGASWFKEDAQQTSATNLLTDSLGTAMQNLPDFGGLNVFAAIDQVLAMQGIPFYLQGHTWNESMHNRSQAEALAAFGDVIWHATDRLNLTFGLRYTHDAKEFQWLNGPRVAPDLDQNVAVLDSLGVFAALQQMGYPVSAEMFQQDFVFNVGPLEGVTFKRKDSWQDLSPRLVIDYALNDNTMVFGSVAKGYKAGGYNALEINSYFDNEEVWNSELGLKMALPDYKLAFNTSAYYMIYKDRQSITLDLNSQGSGVPRYLVSTDDTQAWGVDADLHWQPLQGLDLMLGMAYIDATYKNGESNGRDLSGDATGEPYLSATASGSYTWLLDRHGSLRMSLMHGYRGQTRCNADSSTQGTCQVSPVFRTGEAQNRTDMRLQWTSVDGQWGVGVYANNLFDNQYIGVNNLTTSVLGTPFASVSEPRQYGLELNYSF</sequence>
<dbReference type="Pfam" id="PF00593">
    <property type="entry name" value="TonB_dep_Rec_b-barrel"/>
    <property type="match status" value="1"/>
</dbReference>
<feature type="domain" description="TonB-dependent receptor-like beta-barrel" evidence="13">
    <location>
        <begin position="264"/>
        <end position="760"/>
    </location>
</feature>
<evidence type="ECO:0000256" key="12">
    <source>
        <dbReference type="RuleBase" id="RU003357"/>
    </source>
</evidence>
<evidence type="ECO:0000313" key="16">
    <source>
        <dbReference type="Proteomes" id="UP000052052"/>
    </source>
</evidence>
<keyword evidence="7" id="KW-0406">Ion transport</keyword>
<feature type="domain" description="TonB-dependent receptor plug" evidence="14">
    <location>
        <begin position="45"/>
        <end position="152"/>
    </location>
</feature>